<organism evidence="2 3">
    <name type="scientific">Candidatus Solincola sediminis</name>
    <dbReference type="NCBI Taxonomy" id="1797199"/>
    <lineage>
        <taxon>Bacteria</taxon>
        <taxon>Bacillati</taxon>
        <taxon>Actinomycetota</taxon>
        <taxon>Candidatus Geothermincolia</taxon>
        <taxon>Candidatus Geothermincolales</taxon>
        <taxon>Candidatus Geothermincolaceae</taxon>
        <taxon>Candidatus Solincola</taxon>
    </lineage>
</organism>
<evidence type="ECO:0000313" key="3">
    <source>
        <dbReference type="Proteomes" id="UP000177876"/>
    </source>
</evidence>
<dbReference type="EMBL" id="MELK01000019">
    <property type="protein sequence ID" value="OFW58933.1"/>
    <property type="molecule type" value="Genomic_DNA"/>
</dbReference>
<evidence type="ECO:0000256" key="1">
    <source>
        <dbReference type="SAM" id="MobiDB-lite"/>
    </source>
</evidence>
<reference evidence="2 3" key="1">
    <citation type="journal article" date="2016" name="Nat. Commun.">
        <title>Thousands of microbial genomes shed light on interconnected biogeochemical processes in an aquifer system.</title>
        <authorList>
            <person name="Anantharaman K."/>
            <person name="Brown C.T."/>
            <person name="Hug L.A."/>
            <person name="Sharon I."/>
            <person name="Castelle C.J."/>
            <person name="Probst A.J."/>
            <person name="Thomas B.C."/>
            <person name="Singh A."/>
            <person name="Wilkins M.J."/>
            <person name="Karaoz U."/>
            <person name="Brodie E.L."/>
            <person name="Williams K.H."/>
            <person name="Hubbard S.S."/>
            <person name="Banfield J.F."/>
        </authorList>
    </citation>
    <scope>NUCLEOTIDE SEQUENCE [LARGE SCALE GENOMIC DNA]</scope>
</reference>
<protein>
    <submittedName>
        <fullName evidence="2">Uncharacterized protein</fullName>
    </submittedName>
</protein>
<comment type="caution">
    <text evidence="2">The sequence shown here is derived from an EMBL/GenBank/DDBJ whole genome shotgun (WGS) entry which is preliminary data.</text>
</comment>
<dbReference type="AlphaFoldDB" id="A0A1F2WQ12"/>
<dbReference type="Proteomes" id="UP000177876">
    <property type="component" value="Unassembled WGS sequence"/>
</dbReference>
<accession>A0A1F2WQ12</accession>
<proteinExistence type="predicted"/>
<gene>
    <name evidence="2" type="ORF">A2Y75_00115</name>
</gene>
<dbReference type="STRING" id="1797197.A2Y75_00115"/>
<name>A0A1F2WQ12_9ACTN</name>
<feature type="region of interest" description="Disordered" evidence="1">
    <location>
        <begin position="61"/>
        <end position="84"/>
    </location>
</feature>
<sequence>MGNVPGSYCPFRASAIAGALSPCNDECALYIPTGKMPDQKSCALSILGVYALQRIIFKQQEGADKPAPGGGLSENEGVPPQSRE</sequence>
<evidence type="ECO:0000313" key="2">
    <source>
        <dbReference type="EMBL" id="OFW58933.1"/>
    </source>
</evidence>